<protein>
    <recommendedName>
        <fullName evidence="2">Pyrroline-5-carboxylate reductase</fullName>
        <shortName evidence="2">P5C reductase</shortName>
        <shortName evidence="2">P5CR</shortName>
        <ecNumber evidence="2">1.5.1.2</ecNumber>
    </recommendedName>
    <alternativeName>
        <fullName evidence="2">PCA reductase</fullName>
    </alternativeName>
</protein>
<comment type="pathway">
    <text evidence="2">Amino-acid biosynthesis; L-proline biosynthesis; L-proline from L-glutamate 5-semialdehyde: step 1/1.</text>
</comment>
<proteinExistence type="inferred from homology"/>
<dbReference type="PANTHER" id="PTHR11645">
    <property type="entry name" value="PYRROLINE-5-CARBOXYLATE REDUCTASE"/>
    <property type="match status" value="1"/>
</dbReference>
<dbReference type="PANTHER" id="PTHR11645:SF51">
    <property type="entry name" value="COME OPERON PROTEIN 4"/>
    <property type="match status" value="1"/>
</dbReference>
<keyword evidence="2" id="KW-0028">Amino-acid biosynthesis</keyword>
<keyword evidence="2" id="KW-0560">Oxidoreductase</keyword>
<dbReference type="SUPFAM" id="SSF48179">
    <property type="entry name" value="6-phosphogluconate dehydrogenase C-terminal domain-like"/>
    <property type="match status" value="1"/>
</dbReference>
<dbReference type="RefSeq" id="WP_379190416.1">
    <property type="nucleotide sequence ID" value="NZ_JBHSOW010000080.1"/>
</dbReference>
<dbReference type="Pfam" id="PF14748">
    <property type="entry name" value="P5CR_dimer"/>
    <property type="match status" value="1"/>
</dbReference>
<keyword evidence="2" id="KW-0963">Cytoplasm</keyword>
<comment type="similarity">
    <text evidence="1 2">Belongs to the pyrroline-5-carboxylate reductase family.</text>
</comment>
<comment type="caution">
    <text evidence="5">The sequence shown here is derived from an EMBL/GenBank/DDBJ whole genome shotgun (WGS) entry which is preliminary data.</text>
</comment>
<comment type="function">
    <text evidence="2">Catalyzes the reduction of 1-pyrroline-5-carboxylate (PCA) to L-proline.</text>
</comment>
<dbReference type="EC" id="1.5.1.2" evidence="2"/>
<dbReference type="Gene3D" id="1.10.3730.10">
    <property type="entry name" value="ProC C-terminal domain-like"/>
    <property type="match status" value="1"/>
</dbReference>
<feature type="domain" description="Pyrroline-5-carboxylate reductase dimerisation" evidence="4">
    <location>
        <begin position="159"/>
        <end position="262"/>
    </location>
</feature>
<dbReference type="InterPro" id="IPR029036">
    <property type="entry name" value="P5CR_dimer"/>
</dbReference>
<evidence type="ECO:0000259" key="3">
    <source>
        <dbReference type="Pfam" id="PF03807"/>
    </source>
</evidence>
<comment type="catalytic activity">
    <reaction evidence="2">
        <text>L-proline + NAD(+) = (S)-1-pyrroline-5-carboxylate + NADH + 2 H(+)</text>
        <dbReference type="Rhea" id="RHEA:14105"/>
        <dbReference type="ChEBI" id="CHEBI:15378"/>
        <dbReference type="ChEBI" id="CHEBI:17388"/>
        <dbReference type="ChEBI" id="CHEBI:57540"/>
        <dbReference type="ChEBI" id="CHEBI:57945"/>
        <dbReference type="ChEBI" id="CHEBI:60039"/>
        <dbReference type="EC" id="1.5.1.2"/>
    </reaction>
</comment>
<keyword evidence="2" id="KW-0641">Proline biosynthesis</keyword>
<evidence type="ECO:0000256" key="1">
    <source>
        <dbReference type="ARBA" id="ARBA00005525"/>
    </source>
</evidence>
<comment type="catalytic activity">
    <reaction evidence="2">
        <text>L-proline + NADP(+) = (S)-1-pyrroline-5-carboxylate + NADPH + 2 H(+)</text>
        <dbReference type="Rhea" id="RHEA:14109"/>
        <dbReference type="ChEBI" id="CHEBI:15378"/>
        <dbReference type="ChEBI" id="CHEBI:17388"/>
        <dbReference type="ChEBI" id="CHEBI:57783"/>
        <dbReference type="ChEBI" id="CHEBI:58349"/>
        <dbReference type="ChEBI" id="CHEBI:60039"/>
        <dbReference type="EC" id="1.5.1.2"/>
    </reaction>
</comment>
<dbReference type="InterPro" id="IPR036291">
    <property type="entry name" value="NAD(P)-bd_dom_sf"/>
</dbReference>
<organism evidence="5 6">
    <name type="scientific">Paenibacillus solisilvae</name>
    <dbReference type="NCBI Taxonomy" id="2486751"/>
    <lineage>
        <taxon>Bacteria</taxon>
        <taxon>Bacillati</taxon>
        <taxon>Bacillota</taxon>
        <taxon>Bacilli</taxon>
        <taxon>Bacillales</taxon>
        <taxon>Paenibacillaceae</taxon>
        <taxon>Paenibacillus</taxon>
    </lineage>
</organism>
<comment type="subcellular location">
    <subcellularLocation>
        <location evidence="2">Cytoplasm</location>
    </subcellularLocation>
</comment>
<dbReference type="InterPro" id="IPR000304">
    <property type="entry name" value="Pyrroline-COOH_reductase"/>
</dbReference>
<evidence type="ECO:0000313" key="6">
    <source>
        <dbReference type="Proteomes" id="UP001596047"/>
    </source>
</evidence>
<name>A0ABW0W0X3_9BACL</name>
<dbReference type="PIRSF" id="PIRSF000193">
    <property type="entry name" value="Pyrrol-5-carb_rd"/>
    <property type="match status" value="1"/>
</dbReference>
<dbReference type="InterPro" id="IPR008927">
    <property type="entry name" value="6-PGluconate_DH-like_C_sf"/>
</dbReference>
<feature type="domain" description="Pyrroline-5-carboxylate reductase catalytic N-terminal" evidence="3">
    <location>
        <begin position="3"/>
        <end position="97"/>
    </location>
</feature>
<accession>A0ABW0W0X3</accession>
<dbReference type="HAMAP" id="MF_01925">
    <property type="entry name" value="P5C_reductase"/>
    <property type="match status" value="1"/>
</dbReference>
<keyword evidence="2" id="KW-0521">NADP</keyword>
<dbReference type="Proteomes" id="UP001596047">
    <property type="component" value="Unassembled WGS sequence"/>
</dbReference>
<dbReference type="InterPro" id="IPR028939">
    <property type="entry name" value="P5C_Rdtase_cat_N"/>
</dbReference>
<dbReference type="Pfam" id="PF03807">
    <property type="entry name" value="F420_oxidored"/>
    <property type="match status" value="1"/>
</dbReference>
<evidence type="ECO:0000256" key="2">
    <source>
        <dbReference type="HAMAP-Rule" id="MF_01925"/>
    </source>
</evidence>
<evidence type="ECO:0000259" key="4">
    <source>
        <dbReference type="Pfam" id="PF14748"/>
    </source>
</evidence>
<sequence length="279" mass="30393">MNVGFIGIGSMGSLLIDAFVRSGALDPYQIKASNRTFAKAENLALRHPGLQAVRSNREAALSQDIVFLCVKPHEYKSVIDELKPVIEPDQIIVSITSPVMLHQLEECLPCKVAKVIPSITNLMFSGATLCMYGSRIKDEDKTRLNDLLSYISAPLTISEQHTRVVSDLSSCGPAFMAYMLQCFIDAAVEETGIPREEALLVASEMFYGTGQLLAKGGMTPEELQTRVAVPGGITAKALALLSLELDGVFNSVIRATHAKYREDLERVTESLYGKEVNGP</sequence>
<reference evidence="6" key="1">
    <citation type="journal article" date="2019" name="Int. J. Syst. Evol. Microbiol.">
        <title>The Global Catalogue of Microorganisms (GCM) 10K type strain sequencing project: providing services to taxonomists for standard genome sequencing and annotation.</title>
        <authorList>
            <consortium name="The Broad Institute Genomics Platform"/>
            <consortium name="The Broad Institute Genome Sequencing Center for Infectious Disease"/>
            <person name="Wu L."/>
            <person name="Ma J."/>
        </authorList>
    </citation>
    <scope>NUCLEOTIDE SEQUENCE [LARGE SCALE GENOMIC DNA]</scope>
    <source>
        <strain evidence="6">CGMCC 1.3240</strain>
    </source>
</reference>
<keyword evidence="6" id="KW-1185">Reference proteome</keyword>
<gene>
    <name evidence="5" type="primary">comER</name>
    <name evidence="2" type="synonym">proC</name>
    <name evidence="5" type="ORF">ACFPYJ_22265</name>
</gene>
<dbReference type="SUPFAM" id="SSF51735">
    <property type="entry name" value="NAD(P)-binding Rossmann-fold domains"/>
    <property type="match status" value="1"/>
</dbReference>
<dbReference type="NCBIfam" id="NF005814">
    <property type="entry name" value="PRK07680.1"/>
    <property type="match status" value="1"/>
</dbReference>
<evidence type="ECO:0000313" key="5">
    <source>
        <dbReference type="EMBL" id="MFC5651792.1"/>
    </source>
</evidence>
<dbReference type="EMBL" id="JBHSOW010000080">
    <property type="protein sequence ID" value="MFC5651792.1"/>
    <property type="molecule type" value="Genomic_DNA"/>
</dbReference>
<dbReference type="Gene3D" id="3.40.50.720">
    <property type="entry name" value="NAD(P)-binding Rossmann-like Domain"/>
    <property type="match status" value="1"/>
</dbReference>